<gene>
    <name evidence="2" type="ORF">Taro_047057</name>
</gene>
<reference evidence="2" key="1">
    <citation type="submission" date="2017-07" db="EMBL/GenBank/DDBJ databases">
        <title>Taro Niue Genome Assembly and Annotation.</title>
        <authorList>
            <person name="Atibalentja N."/>
            <person name="Keating K."/>
            <person name="Fields C.J."/>
        </authorList>
    </citation>
    <scope>NUCLEOTIDE SEQUENCE</scope>
    <source>
        <strain evidence="2">Niue_2</strain>
        <tissue evidence="2">Leaf</tissue>
    </source>
</reference>
<evidence type="ECO:0000256" key="1">
    <source>
        <dbReference type="SAM" id="MobiDB-lite"/>
    </source>
</evidence>
<evidence type="ECO:0008006" key="4">
    <source>
        <dbReference type="Google" id="ProtNLM"/>
    </source>
</evidence>
<accession>A0A843X032</accession>
<name>A0A843X032_COLES</name>
<dbReference type="OrthoDB" id="1749541at2759"/>
<dbReference type="EMBL" id="NMUH01005968">
    <property type="protein sequence ID" value="MQM14127.1"/>
    <property type="molecule type" value="Genomic_DNA"/>
</dbReference>
<comment type="caution">
    <text evidence="2">The sequence shown here is derived from an EMBL/GenBank/DDBJ whole genome shotgun (WGS) entry which is preliminary data.</text>
</comment>
<feature type="compositionally biased region" description="Low complexity" evidence="1">
    <location>
        <begin position="41"/>
        <end position="60"/>
    </location>
</feature>
<dbReference type="Proteomes" id="UP000652761">
    <property type="component" value="Unassembled WGS sequence"/>
</dbReference>
<feature type="region of interest" description="Disordered" evidence="1">
    <location>
        <begin position="41"/>
        <end position="75"/>
    </location>
</feature>
<evidence type="ECO:0000313" key="3">
    <source>
        <dbReference type="Proteomes" id="UP000652761"/>
    </source>
</evidence>
<proteinExistence type="predicted"/>
<protein>
    <recommendedName>
        <fullName evidence="4">Retrotransposon gag domain-containing protein</fullName>
    </recommendedName>
</protein>
<dbReference type="AlphaFoldDB" id="A0A843X032"/>
<evidence type="ECO:0000313" key="2">
    <source>
        <dbReference type="EMBL" id="MQM14127.1"/>
    </source>
</evidence>
<organism evidence="2 3">
    <name type="scientific">Colocasia esculenta</name>
    <name type="common">Wild taro</name>
    <name type="synonym">Arum esculentum</name>
    <dbReference type="NCBI Taxonomy" id="4460"/>
    <lineage>
        <taxon>Eukaryota</taxon>
        <taxon>Viridiplantae</taxon>
        <taxon>Streptophyta</taxon>
        <taxon>Embryophyta</taxon>
        <taxon>Tracheophyta</taxon>
        <taxon>Spermatophyta</taxon>
        <taxon>Magnoliopsida</taxon>
        <taxon>Liliopsida</taxon>
        <taxon>Araceae</taxon>
        <taxon>Aroideae</taxon>
        <taxon>Colocasieae</taxon>
        <taxon>Colocasia</taxon>
    </lineage>
</organism>
<keyword evidence="3" id="KW-1185">Reference proteome</keyword>
<sequence length="239" mass="27467">MLHSTPPMIMRNPFLMISLRRRPGPGSPQSMPIQDLMTAIKGKAASSPSPRAGASRPMASTSGPRILEPHARPPSCASSLYAQPSAAPDMMSEWASIKKELQELQRQVNPRQHHDVHMPNFNDMWVPSPSEFPKYRKYNGSGNPYIHIKDFIYESTTYQHDRCLMAYLFHRSLDEPALDWFYLLLPEDVEDFVIVKGKFLEQFQDRVGPKYSLTDLMAERMKSDEDFATYADRWRQMAT</sequence>